<dbReference type="SUPFAM" id="SSF82549">
    <property type="entry name" value="DAK1/DegV-like"/>
    <property type="match status" value="1"/>
</dbReference>
<dbReference type="Proteomes" id="UP000287605">
    <property type="component" value="Unassembled WGS sequence"/>
</dbReference>
<dbReference type="Gene3D" id="3.30.1180.10">
    <property type="match status" value="1"/>
</dbReference>
<dbReference type="AlphaFoldDB" id="A0A430AUZ3"/>
<dbReference type="GO" id="GO:0008289">
    <property type="term" value="F:lipid binding"/>
    <property type="evidence" value="ECO:0007669"/>
    <property type="project" value="UniProtKB-KW"/>
</dbReference>
<dbReference type="PANTHER" id="PTHR33434">
    <property type="entry name" value="DEGV DOMAIN-CONTAINING PROTEIN DR_1986-RELATED"/>
    <property type="match status" value="1"/>
</dbReference>
<dbReference type="NCBIfam" id="TIGR00762">
    <property type="entry name" value="DegV"/>
    <property type="match status" value="1"/>
</dbReference>
<name>A0A430AUZ3_9ENTE</name>
<dbReference type="Gene3D" id="2.20.28.50">
    <property type="entry name" value="degv family protein"/>
    <property type="match status" value="1"/>
</dbReference>
<evidence type="ECO:0000256" key="2">
    <source>
        <dbReference type="ARBA" id="ARBA00023121"/>
    </source>
</evidence>
<evidence type="ECO:0000313" key="3">
    <source>
        <dbReference type="EMBL" id="RSU11880.1"/>
    </source>
</evidence>
<dbReference type="Gene3D" id="3.40.50.10440">
    <property type="entry name" value="Dihydroxyacetone kinase, domain 1"/>
    <property type="match status" value="1"/>
</dbReference>
<evidence type="ECO:0000256" key="1">
    <source>
        <dbReference type="ARBA" id="ARBA00003238"/>
    </source>
</evidence>
<dbReference type="InterPro" id="IPR050270">
    <property type="entry name" value="DegV_domain_contain"/>
</dbReference>
<comment type="function">
    <text evidence="1">May bind long-chain fatty acids, such as palmitate, and may play a role in lipid transport or fatty acid metabolism.</text>
</comment>
<dbReference type="EMBL" id="NGKA01000009">
    <property type="protein sequence ID" value="RSU11880.1"/>
    <property type="molecule type" value="Genomic_DNA"/>
</dbReference>
<dbReference type="PROSITE" id="PS51482">
    <property type="entry name" value="DEGV"/>
    <property type="match status" value="1"/>
</dbReference>
<dbReference type="OrthoDB" id="9780660at2"/>
<protein>
    <submittedName>
        <fullName evidence="3">Fatty acid-binding protein DegV</fullName>
    </submittedName>
</protein>
<evidence type="ECO:0000313" key="4">
    <source>
        <dbReference type="Proteomes" id="UP000287605"/>
    </source>
</evidence>
<dbReference type="Pfam" id="PF02645">
    <property type="entry name" value="DegV"/>
    <property type="match status" value="1"/>
</dbReference>
<dbReference type="InterPro" id="IPR043168">
    <property type="entry name" value="DegV_C"/>
</dbReference>
<keyword evidence="2" id="KW-0446">Lipid-binding</keyword>
<organism evidence="3 4">
    <name type="scientific">Vagococcus elongatus</name>
    <dbReference type="NCBI Taxonomy" id="180344"/>
    <lineage>
        <taxon>Bacteria</taxon>
        <taxon>Bacillati</taxon>
        <taxon>Bacillota</taxon>
        <taxon>Bacilli</taxon>
        <taxon>Lactobacillales</taxon>
        <taxon>Enterococcaceae</taxon>
        <taxon>Vagococcus</taxon>
    </lineage>
</organism>
<accession>A0A430AUZ3</accession>
<dbReference type="PANTHER" id="PTHR33434:SF3">
    <property type="entry name" value="DEGV DOMAIN-CONTAINING PROTEIN YITS"/>
    <property type="match status" value="1"/>
</dbReference>
<keyword evidence="4" id="KW-1185">Reference proteome</keyword>
<dbReference type="RefSeq" id="WP_126808930.1">
    <property type="nucleotide sequence ID" value="NZ_NGKA01000009.1"/>
</dbReference>
<comment type="caution">
    <text evidence="3">The sequence shown here is derived from an EMBL/GenBank/DDBJ whole genome shotgun (WGS) entry which is preliminary data.</text>
</comment>
<sequence length="286" mass="31441">MNFRILTDSCCDLPYDLLEKENVQIVSMVVTLDGKEYEDDLGKTFSSQWLIKELQQGKLAATSQINIGVYLEKFKEMLEENQIPIIYLGFSSGLSGSYSNAVAALDMLNEEKGSKAPIHLIDSKQACLGEGMLVKELIDLRNQQAGVEEALDTINQLKTRVQSWVTVDDLKYLERGGRISKTTATVGSLMNIKPIIVVNDQGKLINQGKVRGRRKSLDKLVEQTKEHISIGDTSAIYIAYAGDIEAGEHLKESLSDLGLPIEMYPMGPTIACHTGAGALAVFSIVK</sequence>
<dbReference type="InterPro" id="IPR003797">
    <property type="entry name" value="DegV"/>
</dbReference>
<reference evidence="3 4" key="1">
    <citation type="submission" date="2017-05" db="EMBL/GenBank/DDBJ databases">
        <title>Vagococcus spp. assemblies.</title>
        <authorList>
            <person name="Gulvik C.A."/>
        </authorList>
    </citation>
    <scope>NUCLEOTIDE SEQUENCE [LARGE SCALE GENOMIC DNA]</scope>
    <source>
        <strain evidence="3 4">CCUG 51432</strain>
    </source>
</reference>
<proteinExistence type="predicted"/>
<gene>
    <name evidence="3" type="ORF">CBF29_07110</name>
</gene>